<keyword evidence="3 4" id="KW-0175">Coiled coil</keyword>
<feature type="coiled-coil region" evidence="4">
    <location>
        <begin position="26"/>
        <end position="60"/>
    </location>
</feature>
<evidence type="ECO:0000313" key="8">
    <source>
        <dbReference type="Proteomes" id="UP000582182"/>
    </source>
</evidence>
<feature type="coiled-coil region" evidence="4">
    <location>
        <begin position="661"/>
        <end position="695"/>
    </location>
</feature>
<dbReference type="AlphaFoldDB" id="A0A7L3L6L9"/>
<evidence type="ECO:0000256" key="5">
    <source>
        <dbReference type="SAM" id="MobiDB-lite"/>
    </source>
</evidence>
<dbReference type="GO" id="GO:0006360">
    <property type="term" value="P:transcription by RNA polymerase I"/>
    <property type="evidence" value="ECO:0007669"/>
    <property type="project" value="TreeGrafter"/>
</dbReference>
<feature type="compositionally biased region" description="Gly residues" evidence="5">
    <location>
        <begin position="358"/>
        <end position="374"/>
    </location>
</feature>
<feature type="compositionally biased region" description="Polar residues" evidence="5">
    <location>
        <begin position="281"/>
        <end position="294"/>
    </location>
</feature>
<feature type="compositionally biased region" description="Low complexity" evidence="5">
    <location>
        <begin position="210"/>
        <end position="219"/>
    </location>
</feature>
<feature type="region of interest" description="Disordered" evidence="5">
    <location>
        <begin position="63"/>
        <end position="149"/>
    </location>
</feature>
<evidence type="ECO:0000256" key="2">
    <source>
        <dbReference type="ARBA" id="ARBA00013786"/>
    </source>
</evidence>
<comment type="caution">
    <text evidence="7">The sequence shown here is derived from an EMBL/GenBank/DDBJ whole genome shotgun (WGS) entry which is preliminary data.</text>
</comment>
<evidence type="ECO:0000259" key="6">
    <source>
        <dbReference type="Pfam" id="PF22878"/>
    </source>
</evidence>
<evidence type="ECO:0000256" key="3">
    <source>
        <dbReference type="ARBA" id="ARBA00023054"/>
    </source>
</evidence>
<feature type="compositionally biased region" description="Gly residues" evidence="5">
    <location>
        <begin position="415"/>
        <end position="427"/>
    </location>
</feature>
<gene>
    <name evidence="7" type="primary">Spty2d1</name>
    <name evidence="7" type="ORF">TURVEL_R01547</name>
</gene>
<name>A0A7L3L6L9_9CHAR</name>
<accession>A0A7L3L6L9</accession>
<keyword evidence="8" id="KW-1185">Reference proteome</keyword>
<evidence type="ECO:0000256" key="4">
    <source>
        <dbReference type="SAM" id="Coils"/>
    </source>
</evidence>
<sequence length="697" mass="74664">SLQKRYSLAVGPPKKVPKVKGVESAAVQAFLRRQEEEKRKKALEERKKKEKLLAKRIELKHDRKARAMASRTKDNFYGYNGIPVEEKPKKRKASENLAQAPETDYATEDETEQLEYSQTESDNEQEEYEEKPSKVTMKPKAPPKTAPAPLNFAELLRLAEKKQYEPVEIKAVKKVEERPRTAEELREMEYLGRKTKRVEMQKKSEKEIKIPGISSSSKKVTSQKESVNAKLKCSVDKHSTPKSSLSSTSGMDKKSKAPALTEKHSRLSGSSRVDQKERHAQNGSLKTSAGSSHSKLAVNGVGKSGSSSHVPVSKPAANGAQRLLPAKESSLKKSAHMKSGNAAALQHGINSNAKRSGSGLGKGGPGHPDGGSNAGLGRSSTNSSVGPGRPGPGRPGTSSAAGPKQPAGSSTTGSGKLGGGSGLGPGRPGSTNIGTGQPGSSSSMGLARAGSSLGTGPGRPGSSTNIGPRRSGSSTGMGPGRPGVKPSTGPGRPGSSLGTGPGRPGISPSIGTKRPGSSLGAGPGRLGITPSTGSGQPGGGMSTTVKPKCTVVSETISSKNLVTRPSNGQINGMRSFQGHRPVFHPQGLGRPPISYKRQIEDDDDDDEYDSEMDDFIEDEGEPQEEISKHIREIFGYDRKRYKDESDYALRYMESSWREQQKEEARSLRLGVQEDLEELRREEEELKRKRQSKKLRTR</sequence>
<feature type="compositionally biased region" description="Acidic residues" evidence="5">
    <location>
        <begin position="600"/>
        <end position="611"/>
    </location>
</feature>
<dbReference type="GO" id="GO:0003677">
    <property type="term" value="F:DNA binding"/>
    <property type="evidence" value="ECO:0007669"/>
    <property type="project" value="TreeGrafter"/>
</dbReference>
<feature type="compositionally biased region" description="Basic and acidic residues" evidence="5">
    <location>
        <begin position="196"/>
        <end position="209"/>
    </location>
</feature>
<evidence type="ECO:0000313" key="7">
    <source>
        <dbReference type="EMBL" id="NXU49050.1"/>
    </source>
</evidence>
<feature type="non-terminal residue" evidence="7">
    <location>
        <position position="697"/>
    </location>
</feature>
<evidence type="ECO:0000256" key="1">
    <source>
        <dbReference type="ARBA" id="ARBA00006461"/>
    </source>
</evidence>
<feature type="domain" description="SPT2 homolog N-terminal" evidence="6">
    <location>
        <begin position="3"/>
        <end position="73"/>
    </location>
</feature>
<dbReference type="PANTHER" id="PTHR22691:SF8">
    <property type="entry name" value="PROTEIN SPT2 HOMOLOG"/>
    <property type="match status" value="1"/>
</dbReference>
<organism evidence="7 8">
    <name type="scientific">Turnix velox</name>
    <name type="common">Little buttonquail</name>
    <dbReference type="NCBI Taxonomy" id="2529409"/>
    <lineage>
        <taxon>Eukaryota</taxon>
        <taxon>Metazoa</taxon>
        <taxon>Chordata</taxon>
        <taxon>Craniata</taxon>
        <taxon>Vertebrata</taxon>
        <taxon>Euteleostomi</taxon>
        <taxon>Archelosauria</taxon>
        <taxon>Archosauria</taxon>
        <taxon>Dinosauria</taxon>
        <taxon>Saurischia</taxon>
        <taxon>Theropoda</taxon>
        <taxon>Coelurosauria</taxon>
        <taxon>Aves</taxon>
        <taxon>Neognathae</taxon>
        <taxon>Neoaves</taxon>
        <taxon>Charadriiformes</taxon>
        <taxon>Turnicidae</taxon>
        <taxon>Turnix</taxon>
    </lineage>
</organism>
<protein>
    <recommendedName>
        <fullName evidence="2">Protein SPT2 homolog</fullName>
    </recommendedName>
</protein>
<reference evidence="7 8" key="1">
    <citation type="submission" date="2019-09" db="EMBL/GenBank/DDBJ databases">
        <title>Bird 10,000 Genomes (B10K) Project - Family phase.</title>
        <authorList>
            <person name="Zhang G."/>
        </authorList>
    </citation>
    <scope>NUCLEOTIDE SEQUENCE [LARGE SCALE GENOMIC DNA]</scope>
    <source>
        <strain evidence="7">B10K-DU-029-46</strain>
    </source>
</reference>
<feature type="region of interest" description="Disordered" evidence="5">
    <location>
        <begin position="196"/>
        <end position="546"/>
    </location>
</feature>
<dbReference type="GO" id="GO:0005730">
    <property type="term" value="C:nucleolus"/>
    <property type="evidence" value="ECO:0007669"/>
    <property type="project" value="TreeGrafter"/>
</dbReference>
<dbReference type="SMART" id="SM00784">
    <property type="entry name" value="SPT2"/>
    <property type="match status" value="1"/>
</dbReference>
<dbReference type="GO" id="GO:0006334">
    <property type="term" value="P:nucleosome assembly"/>
    <property type="evidence" value="ECO:0007669"/>
    <property type="project" value="TreeGrafter"/>
</dbReference>
<dbReference type="InterPro" id="IPR013256">
    <property type="entry name" value="Chromatin_SPT2"/>
</dbReference>
<dbReference type="Pfam" id="PF22878">
    <property type="entry name" value="SPT2_N"/>
    <property type="match status" value="1"/>
</dbReference>
<proteinExistence type="inferred from homology"/>
<feature type="non-terminal residue" evidence="7">
    <location>
        <position position="1"/>
    </location>
</feature>
<feature type="compositionally biased region" description="Polar residues" evidence="5">
    <location>
        <begin position="461"/>
        <end position="474"/>
    </location>
</feature>
<feature type="compositionally biased region" description="Low complexity" evidence="5">
    <location>
        <begin position="395"/>
        <end position="414"/>
    </location>
</feature>
<dbReference type="InterPro" id="IPR054552">
    <property type="entry name" value="SPT2_N"/>
</dbReference>
<feature type="compositionally biased region" description="Polar residues" evidence="5">
    <location>
        <begin position="431"/>
        <end position="444"/>
    </location>
</feature>
<feature type="compositionally biased region" description="Polar residues" evidence="5">
    <location>
        <begin position="562"/>
        <end position="574"/>
    </location>
</feature>
<dbReference type="OrthoDB" id="6259853at2759"/>
<comment type="similarity">
    <text evidence="1">Belongs to the SPT2 family.</text>
</comment>
<dbReference type="EMBL" id="VZTY01005751">
    <property type="protein sequence ID" value="NXU49050.1"/>
    <property type="molecule type" value="Genomic_DNA"/>
</dbReference>
<feature type="region of interest" description="Disordered" evidence="5">
    <location>
        <begin position="562"/>
        <end position="611"/>
    </location>
</feature>
<dbReference type="Pfam" id="PF08243">
    <property type="entry name" value="SPT2"/>
    <property type="match status" value="1"/>
</dbReference>
<dbReference type="GO" id="GO:0042393">
    <property type="term" value="F:histone binding"/>
    <property type="evidence" value="ECO:0007669"/>
    <property type="project" value="TreeGrafter"/>
</dbReference>
<dbReference type="PANTHER" id="PTHR22691">
    <property type="entry name" value="YEAST SPT2-RELATED"/>
    <property type="match status" value="1"/>
</dbReference>
<dbReference type="Proteomes" id="UP000582182">
    <property type="component" value="Unassembled WGS sequence"/>
</dbReference>
<feature type="compositionally biased region" description="Basic and acidic residues" evidence="5">
    <location>
        <begin position="251"/>
        <end position="265"/>
    </location>
</feature>